<organism evidence="2 3">
    <name type="scientific">Neocucurbitaria cava</name>
    <dbReference type="NCBI Taxonomy" id="798079"/>
    <lineage>
        <taxon>Eukaryota</taxon>
        <taxon>Fungi</taxon>
        <taxon>Dikarya</taxon>
        <taxon>Ascomycota</taxon>
        <taxon>Pezizomycotina</taxon>
        <taxon>Dothideomycetes</taxon>
        <taxon>Pleosporomycetidae</taxon>
        <taxon>Pleosporales</taxon>
        <taxon>Pleosporineae</taxon>
        <taxon>Cucurbitariaceae</taxon>
        <taxon>Neocucurbitaria</taxon>
    </lineage>
</organism>
<proteinExistence type="predicted"/>
<feature type="region of interest" description="Disordered" evidence="1">
    <location>
        <begin position="164"/>
        <end position="191"/>
    </location>
</feature>
<dbReference type="AlphaFoldDB" id="A0A9W9CIN2"/>
<reference evidence="2" key="1">
    <citation type="submission" date="2022-10" db="EMBL/GenBank/DDBJ databases">
        <title>Tapping the CABI collections for fungal endophytes: first genome assemblies for Collariella, Neodidymelliopsis, Ascochyta clinopodiicola, Didymella pomorum, Didymosphaeria variabile, Neocosmospora piperis and Neocucurbitaria cava.</title>
        <authorList>
            <person name="Hill R."/>
        </authorList>
    </citation>
    <scope>NUCLEOTIDE SEQUENCE</scope>
    <source>
        <strain evidence="2">IMI 356814</strain>
    </source>
</reference>
<evidence type="ECO:0000256" key="1">
    <source>
        <dbReference type="SAM" id="MobiDB-lite"/>
    </source>
</evidence>
<protein>
    <submittedName>
        <fullName evidence="2">Uncharacterized protein</fullName>
    </submittedName>
</protein>
<evidence type="ECO:0000313" key="2">
    <source>
        <dbReference type="EMBL" id="KAJ4364543.1"/>
    </source>
</evidence>
<evidence type="ECO:0000313" key="3">
    <source>
        <dbReference type="Proteomes" id="UP001140560"/>
    </source>
</evidence>
<name>A0A9W9CIN2_9PLEO</name>
<dbReference type="OrthoDB" id="3659462at2759"/>
<sequence>MLKKAITTNAWRREWEVASHDMAPSRPLSLLTEPANINLKSHTRKARRVFLSHFDADNEPQGRLTQRLREEERERKIIEQYLEVERDTEIERRRRLAKEREKVKLAAHTAEVIDLTKDDLADFVPTWEILPADDADKSPLPFELEFWNPICSFDYPSGQLEQEAVFSSSGASSAQRRPTSQATGNLDEPQVHAYPDFLPQELDFGSLFDQDLTTEMLHGYQDYHFPWGQ</sequence>
<dbReference type="Proteomes" id="UP001140560">
    <property type="component" value="Unassembled WGS sequence"/>
</dbReference>
<feature type="compositionally biased region" description="Polar residues" evidence="1">
    <location>
        <begin position="165"/>
        <end position="184"/>
    </location>
</feature>
<gene>
    <name evidence="2" type="ORF">N0V83_009139</name>
</gene>
<dbReference type="EMBL" id="JAPEUY010000017">
    <property type="protein sequence ID" value="KAJ4364543.1"/>
    <property type="molecule type" value="Genomic_DNA"/>
</dbReference>
<accession>A0A9W9CIN2</accession>
<comment type="caution">
    <text evidence="2">The sequence shown here is derived from an EMBL/GenBank/DDBJ whole genome shotgun (WGS) entry which is preliminary data.</text>
</comment>
<keyword evidence="3" id="KW-1185">Reference proteome</keyword>